<evidence type="ECO:0000313" key="14">
    <source>
        <dbReference type="Proteomes" id="UP000325081"/>
    </source>
</evidence>
<comment type="similarity">
    <text evidence="2">Belongs to the fasciclin-like AGP family.</text>
</comment>
<comment type="subcellular location">
    <subcellularLocation>
        <location evidence="1">Cell membrane</location>
        <topology evidence="1">Lipid-anchor</topology>
        <topology evidence="1">GPI-anchor</topology>
    </subcellularLocation>
</comment>
<keyword evidence="4" id="KW-0449">Lipoprotein</keyword>
<evidence type="ECO:0000256" key="4">
    <source>
        <dbReference type="ARBA" id="ARBA00022622"/>
    </source>
</evidence>
<evidence type="ECO:0000313" key="13">
    <source>
        <dbReference type="EMBL" id="GER55178.1"/>
    </source>
</evidence>
<dbReference type="SMART" id="SM00554">
    <property type="entry name" value="FAS1"/>
    <property type="match status" value="1"/>
</dbReference>
<keyword evidence="4" id="KW-0336">GPI-anchor</keyword>
<organism evidence="13 14">
    <name type="scientific">Striga asiatica</name>
    <name type="common">Asiatic witchweed</name>
    <name type="synonym">Buchnera asiatica</name>
    <dbReference type="NCBI Taxonomy" id="4170"/>
    <lineage>
        <taxon>Eukaryota</taxon>
        <taxon>Viridiplantae</taxon>
        <taxon>Streptophyta</taxon>
        <taxon>Embryophyta</taxon>
        <taxon>Tracheophyta</taxon>
        <taxon>Spermatophyta</taxon>
        <taxon>Magnoliopsida</taxon>
        <taxon>eudicotyledons</taxon>
        <taxon>Gunneridae</taxon>
        <taxon>Pentapetalae</taxon>
        <taxon>asterids</taxon>
        <taxon>lamiids</taxon>
        <taxon>Lamiales</taxon>
        <taxon>Orobanchaceae</taxon>
        <taxon>Buchnereae</taxon>
        <taxon>Striga</taxon>
    </lineage>
</organism>
<feature type="chain" id="PRO_5022726081" evidence="11">
    <location>
        <begin position="25"/>
        <end position="243"/>
    </location>
</feature>
<evidence type="ECO:0000256" key="2">
    <source>
        <dbReference type="ARBA" id="ARBA00007843"/>
    </source>
</evidence>
<dbReference type="GO" id="GO:0098552">
    <property type="term" value="C:side of membrane"/>
    <property type="evidence" value="ECO:0007669"/>
    <property type="project" value="UniProtKB-KW"/>
</dbReference>
<protein>
    <submittedName>
        <fullName evidence="13">FASCICLIN-like arabinogalactan-protein 11</fullName>
    </submittedName>
</protein>
<dbReference type="PANTHER" id="PTHR32077:SF65">
    <property type="entry name" value="FASCICLIN-LIKE ARABINOGALACTAN PROTEIN 11"/>
    <property type="match status" value="1"/>
</dbReference>
<reference evidence="14" key="1">
    <citation type="journal article" date="2019" name="Curr. Biol.">
        <title>Genome Sequence of Striga asiatica Provides Insight into the Evolution of Plant Parasitism.</title>
        <authorList>
            <person name="Yoshida S."/>
            <person name="Kim S."/>
            <person name="Wafula E.K."/>
            <person name="Tanskanen J."/>
            <person name="Kim Y.M."/>
            <person name="Honaas L."/>
            <person name="Yang Z."/>
            <person name="Spallek T."/>
            <person name="Conn C.E."/>
            <person name="Ichihashi Y."/>
            <person name="Cheong K."/>
            <person name="Cui S."/>
            <person name="Der J.P."/>
            <person name="Gundlach H."/>
            <person name="Jiao Y."/>
            <person name="Hori C."/>
            <person name="Ishida J.K."/>
            <person name="Kasahara H."/>
            <person name="Kiba T."/>
            <person name="Kim M.S."/>
            <person name="Koo N."/>
            <person name="Laohavisit A."/>
            <person name="Lee Y.H."/>
            <person name="Lumba S."/>
            <person name="McCourt P."/>
            <person name="Mortimer J.C."/>
            <person name="Mutuku J.M."/>
            <person name="Nomura T."/>
            <person name="Sasaki-Sekimoto Y."/>
            <person name="Seto Y."/>
            <person name="Wang Y."/>
            <person name="Wakatake T."/>
            <person name="Sakakibara H."/>
            <person name="Demura T."/>
            <person name="Yamaguchi S."/>
            <person name="Yoneyama K."/>
            <person name="Manabe R.I."/>
            <person name="Nelson D.C."/>
            <person name="Schulman A.H."/>
            <person name="Timko M.P."/>
            <person name="dePamphilis C.W."/>
            <person name="Choi D."/>
            <person name="Shirasu K."/>
        </authorList>
    </citation>
    <scope>NUCLEOTIDE SEQUENCE [LARGE SCALE GENOMIC DNA]</scope>
    <source>
        <strain evidence="14">cv. UVA1</strain>
    </source>
</reference>
<dbReference type="PROSITE" id="PS50213">
    <property type="entry name" value="FAS1"/>
    <property type="match status" value="1"/>
</dbReference>
<dbReference type="InterPro" id="IPR036378">
    <property type="entry name" value="FAS1_dom_sf"/>
</dbReference>
<evidence type="ECO:0000259" key="12">
    <source>
        <dbReference type="PROSITE" id="PS50213"/>
    </source>
</evidence>
<dbReference type="InterPro" id="IPR000782">
    <property type="entry name" value="FAS1_domain"/>
</dbReference>
<proteinExistence type="inferred from homology"/>
<evidence type="ECO:0000256" key="9">
    <source>
        <dbReference type="ARBA" id="ARBA00024686"/>
    </source>
</evidence>
<dbReference type="SUPFAM" id="SSF82153">
    <property type="entry name" value="FAS1 domain"/>
    <property type="match status" value="1"/>
</dbReference>
<evidence type="ECO:0000256" key="10">
    <source>
        <dbReference type="SAM" id="Phobius"/>
    </source>
</evidence>
<keyword evidence="10" id="KW-0812">Transmembrane</keyword>
<keyword evidence="7 10" id="KW-0472">Membrane</keyword>
<dbReference type="AlphaFoldDB" id="A0A5A7RCN6"/>
<dbReference type="Pfam" id="PF02469">
    <property type="entry name" value="Fasciclin"/>
    <property type="match status" value="1"/>
</dbReference>
<accession>A0A5A7RCN6</accession>
<evidence type="ECO:0000256" key="8">
    <source>
        <dbReference type="ARBA" id="ARBA00023180"/>
    </source>
</evidence>
<dbReference type="EMBL" id="BKCP01011626">
    <property type="protein sequence ID" value="GER55178.1"/>
    <property type="molecule type" value="Genomic_DNA"/>
</dbReference>
<name>A0A5A7RCN6_STRAF</name>
<evidence type="ECO:0000256" key="3">
    <source>
        <dbReference type="ARBA" id="ARBA00022475"/>
    </source>
</evidence>
<evidence type="ECO:0000256" key="11">
    <source>
        <dbReference type="SAM" id="SignalP"/>
    </source>
</evidence>
<dbReference type="InterPro" id="IPR045003">
    <property type="entry name" value="FLA_A"/>
</dbReference>
<feature type="domain" description="FAS1" evidence="12">
    <location>
        <begin position="34"/>
        <end position="181"/>
    </location>
</feature>
<comment type="caution">
    <text evidence="13">The sequence shown here is derived from an EMBL/GenBank/DDBJ whole genome shotgun (WGS) entry which is preliminary data.</text>
</comment>
<gene>
    <name evidence="13" type="ORF">STAS_32829</name>
</gene>
<dbReference type="GO" id="GO:0005886">
    <property type="term" value="C:plasma membrane"/>
    <property type="evidence" value="ECO:0007669"/>
    <property type="project" value="UniProtKB-SubCell"/>
</dbReference>
<dbReference type="Gene3D" id="2.30.180.10">
    <property type="entry name" value="FAS1 domain"/>
    <property type="match status" value="1"/>
</dbReference>
<dbReference type="PANTHER" id="PTHR32077">
    <property type="entry name" value="FASCICLIN-LIKE ARABINOGALACTAN PROTEIN"/>
    <property type="match status" value="1"/>
</dbReference>
<feature type="signal peptide" evidence="11">
    <location>
        <begin position="1"/>
        <end position="24"/>
    </location>
</feature>
<evidence type="ECO:0000256" key="1">
    <source>
        <dbReference type="ARBA" id="ARBA00004609"/>
    </source>
</evidence>
<feature type="transmembrane region" description="Helical" evidence="10">
    <location>
        <begin position="222"/>
        <end position="242"/>
    </location>
</feature>
<evidence type="ECO:0000256" key="7">
    <source>
        <dbReference type="ARBA" id="ARBA00023136"/>
    </source>
</evidence>
<keyword evidence="14" id="KW-1185">Reference proteome</keyword>
<keyword evidence="10" id="KW-1133">Transmembrane helix</keyword>
<keyword evidence="6" id="KW-0654">Proteoglycan</keyword>
<keyword evidence="3" id="KW-1003">Cell membrane</keyword>
<dbReference type="OrthoDB" id="286301at2759"/>
<evidence type="ECO:0000256" key="6">
    <source>
        <dbReference type="ARBA" id="ARBA00022974"/>
    </source>
</evidence>
<evidence type="ECO:0000256" key="5">
    <source>
        <dbReference type="ARBA" id="ARBA00022729"/>
    </source>
</evidence>
<keyword evidence="5 11" id="KW-0732">Signal</keyword>
<dbReference type="GO" id="GO:0009834">
    <property type="term" value="P:plant-type secondary cell wall biogenesis"/>
    <property type="evidence" value="ECO:0007669"/>
    <property type="project" value="UniProtKB-ARBA"/>
</dbReference>
<comment type="function">
    <text evidence="9">May be a cell surface adhesion protein.</text>
</comment>
<dbReference type="Proteomes" id="UP000325081">
    <property type="component" value="Unassembled WGS sequence"/>
</dbReference>
<dbReference type="FunFam" id="2.30.180.10:FF:000006">
    <property type="entry name" value="Fasciclin-like arabinogalactan protein 11"/>
    <property type="match status" value="1"/>
</dbReference>
<sequence length="243" mass="25545">MKHFILFLPSLLLLLQGPKTVTLAQAPGPKPPGPTNITKILEKAGQFTTFIHLLQTTQTATRIDTQLKSSPDAGLTVFAPPDSAFSALKTGTLNSLTDQQKTSIVLFHILPSYLTVSEFDTLSNPVRTQAGDTGRGQFPLNITTAGGGGGVNITTGINNATVAGTIYTDGQLAVYQVDRVLLPVGVFDPLPPPPAPAPEPKKAAPAAVRGVPASVSRAYGGVYMHEVVGALGFALFYLFYICS</sequence>
<keyword evidence="8" id="KW-0325">Glycoprotein</keyword>